<keyword evidence="4 9" id="KW-0028">Amino-acid biosynthesis</keyword>
<dbReference type="InterPro" id="IPR002912">
    <property type="entry name" value="ACT_dom"/>
</dbReference>
<dbReference type="Pfam" id="PF01842">
    <property type="entry name" value="ACT"/>
    <property type="match status" value="1"/>
</dbReference>
<name>A0ABU9W162_9CLOT</name>
<accession>A0ABU9W162</accession>
<dbReference type="EMBL" id="JBCITM010000028">
    <property type="protein sequence ID" value="MEN1762109.1"/>
    <property type="molecule type" value="Genomic_DNA"/>
</dbReference>
<dbReference type="InterPro" id="IPR045865">
    <property type="entry name" value="ACT-like_dom_sf"/>
</dbReference>
<dbReference type="EC" id="4.2.1.51" evidence="2 9"/>
<dbReference type="PANTHER" id="PTHR21022">
    <property type="entry name" value="PREPHENATE DEHYDRATASE P PROTEIN"/>
    <property type="match status" value="1"/>
</dbReference>
<dbReference type="Pfam" id="PF00800">
    <property type="entry name" value="PDT"/>
    <property type="match status" value="1"/>
</dbReference>
<dbReference type="Gene3D" id="3.30.70.260">
    <property type="match status" value="1"/>
</dbReference>
<keyword evidence="6 9" id="KW-0584">Phenylalanine biosynthesis</keyword>
<dbReference type="PROSITE" id="PS00858">
    <property type="entry name" value="PREPHENATE_DEHYDR_2"/>
    <property type="match status" value="1"/>
</dbReference>
<evidence type="ECO:0000256" key="4">
    <source>
        <dbReference type="ARBA" id="ARBA00022605"/>
    </source>
</evidence>
<evidence type="ECO:0000256" key="7">
    <source>
        <dbReference type="ARBA" id="ARBA00023239"/>
    </source>
</evidence>
<reference evidence="12 13" key="1">
    <citation type="submission" date="2024-04" db="EMBL/GenBank/DDBJ databases">
        <title>Genome sequencing and metabolic network reconstruction of aminoacids and betaine degradation by Anoxynatronum sibiricum.</title>
        <authorList>
            <person name="Detkova E.N."/>
            <person name="Boltjanskaja Y.V."/>
            <person name="Mardanov A.V."/>
            <person name="Kevbrin V."/>
        </authorList>
    </citation>
    <scope>NUCLEOTIDE SEQUENCE [LARGE SCALE GENOMIC DNA]</scope>
    <source>
        <strain evidence="12 13">Z-7981</strain>
    </source>
</reference>
<keyword evidence="7 9" id="KW-0456">Lyase</keyword>
<dbReference type="PROSITE" id="PS51171">
    <property type="entry name" value="PREPHENATE_DEHYDR_3"/>
    <property type="match status" value="1"/>
</dbReference>
<evidence type="ECO:0000256" key="6">
    <source>
        <dbReference type="ARBA" id="ARBA00023222"/>
    </source>
</evidence>
<organism evidence="12 13">
    <name type="scientific">Anoxynatronum sibiricum</name>
    <dbReference type="NCBI Taxonomy" id="210623"/>
    <lineage>
        <taxon>Bacteria</taxon>
        <taxon>Bacillati</taxon>
        <taxon>Bacillota</taxon>
        <taxon>Clostridia</taxon>
        <taxon>Eubacteriales</taxon>
        <taxon>Clostridiaceae</taxon>
        <taxon>Anoxynatronum</taxon>
    </lineage>
</organism>
<dbReference type="PANTHER" id="PTHR21022:SF19">
    <property type="entry name" value="PREPHENATE DEHYDRATASE-RELATED"/>
    <property type="match status" value="1"/>
</dbReference>
<protein>
    <recommendedName>
        <fullName evidence="3 9">Prephenate dehydratase</fullName>
        <shortName evidence="9">PDT</shortName>
        <ecNumber evidence="2 9">4.2.1.51</ecNumber>
    </recommendedName>
</protein>
<feature type="domain" description="Prephenate dehydratase" evidence="10">
    <location>
        <begin position="2"/>
        <end position="178"/>
    </location>
</feature>
<comment type="catalytic activity">
    <reaction evidence="8 9">
        <text>prephenate + H(+) = 3-phenylpyruvate + CO2 + H2O</text>
        <dbReference type="Rhea" id="RHEA:21648"/>
        <dbReference type="ChEBI" id="CHEBI:15377"/>
        <dbReference type="ChEBI" id="CHEBI:15378"/>
        <dbReference type="ChEBI" id="CHEBI:16526"/>
        <dbReference type="ChEBI" id="CHEBI:18005"/>
        <dbReference type="ChEBI" id="CHEBI:29934"/>
        <dbReference type="EC" id="4.2.1.51"/>
    </reaction>
</comment>
<proteinExistence type="predicted"/>
<dbReference type="SUPFAM" id="SSF53850">
    <property type="entry name" value="Periplasmic binding protein-like II"/>
    <property type="match status" value="1"/>
</dbReference>
<dbReference type="PROSITE" id="PS51671">
    <property type="entry name" value="ACT"/>
    <property type="match status" value="1"/>
</dbReference>
<evidence type="ECO:0000256" key="8">
    <source>
        <dbReference type="ARBA" id="ARBA00047848"/>
    </source>
</evidence>
<dbReference type="InterPro" id="IPR001086">
    <property type="entry name" value="Preph_deHydtase"/>
</dbReference>
<evidence type="ECO:0000256" key="3">
    <source>
        <dbReference type="ARBA" id="ARBA00021872"/>
    </source>
</evidence>
<evidence type="ECO:0000259" key="10">
    <source>
        <dbReference type="PROSITE" id="PS51171"/>
    </source>
</evidence>
<comment type="caution">
    <text evidence="12">The sequence shown here is derived from an EMBL/GenBank/DDBJ whole genome shotgun (WGS) entry which is preliminary data.</text>
</comment>
<keyword evidence="13" id="KW-1185">Reference proteome</keyword>
<feature type="domain" description="ACT" evidence="11">
    <location>
        <begin position="191"/>
        <end position="268"/>
    </location>
</feature>
<dbReference type="InterPro" id="IPR018528">
    <property type="entry name" value="Preph_deHydtase_CS"/>
</dbReference>
<dbReference type="NCBIfam" id="NF008865">
    <property type="entry name" value="PRK11898.1"/>
    <property type="match status" value="1"/>
</dbReference>
<dbReference type="SUPFAM" id="SSF55021">
    <property type="entry name" value="ACT-like"/>
    <property type="match status" value="1"/>
</dbReference>
<dbReference type="RefSeq" id="WP_343187394.1">
    <property type="nucleotide sequence ID" value="NZ_JBCITM010000028.1"/>
</dbReference>
<dbReference type="Proteomes" id="UP001407405">
    <property type="component" value="Unassembled WGS sequence"/>
</dbReference>
<comment type="pathway">
    <text evidence="1 9">Amino-acid biosynthesis; L-phenylalanine biosynthesis; phenylpyruvate from prephenate: step 1/1.</text>
</comment>
<dbReference type="CDD" id="cd04905">
    <property type="entry name" value="ACT_CM-PDT"/>
    <property type="match status" value="1"/>
</dbReference>
<keyword evidence="5 9" id="KW-0057">Aromatic amino acid biosynthesis</keyword>
<evidence type="ECO:0000256" key="9">
    <source>
        <dbReference type="RuleBase" id="RU361254"/>
    </source>
</evidence>
<evidence type="ECO:0000313" key="13">
    <source>
        <dbReference type="Proteomes" id="UP001407405"/>
    </source>
</evidence>
<dbReference type="GO" id="GO:0004664">
    <property type="term" value="F:prephenate dehydratase activity"/>
    <property type="evidence" value="ECO:0007669"/>
    <property type="project" value="UniProtKB-EC"/>
</dbReference>
<evidence type="ECO:0000259" key="11">
    <source>
        <dbReference type="PROSITE" id="PS51671"/>
    </source>
</evidence>
<evidence type="ECO:0000256" key="5">
    <source>
        <dbReference type="ARBA" id="ARBA00023141"/>
    </source>
</evidence>
<sequence length="277" mass="30307">MICGYLGPQGSYSYLALTEGFPEMTPEACDTFSEIIEKVDTGAIAAGLLPVENSTEGAVTAVMDSLLTLQHGAIQAEVIYTVCHHLFMAEKDEAAMNTAYSHPQAIEQCRHFFRTHYPGVKLVPCESTSTACLLAKEAGNGTAAIASRWAGLHHGLKPVRGNIQDNRFNQTRFVLLGTGTPQPTGNDKTAIAFSFHRDTAGNLYEILKIFAEANVNLTRIESRPAKMELGQYVFFIDFEGHQQEPAIGAILEKLRLLTRSLIIFGSFPKAQRVLGED</sequence>
<gene>
    <name evidence="9 12" type="primary">pheA</name>
    <name evidence="12" type="ORF">AAIG11_16590</name>
</gene>
<evidence type="ECO:0000256" key="2">
    <source>
        <dbReference type="ARBA" id="ARBA00013147"/>
    </source>
</evidence>
<evidence type="ECO:0000313" key="12">
    <source>
        <dbReference type="EMBL" id="MEN1762109.1"/>
    </source>
</evidence>
<evidence type="ECO:0000256" key="1">
    <source>
        <dbReference type="ARBA" id="ARBA00004741"/>
    </source>
</evidence>
<dbReference type="Gene3D" id="3.40.190.10">
    <property type="entry name" value="Periplasmic binding protein-like II"/>
    <property type="match status" value="2"/>
</dbReference>